<proteinExistence type="predicted"/>
<dbReference type="OrthoDB" id="1923263at2759"/>
<name>A0A5J4ZJR4_9ASTE</name>
<dbReference type="SUPFAM" id="SSF48371">
    <property type="entry name" value="ARM repeat"/>
    <property type="match status" value="1"/>
</dbReference>
<dbReference type="Pfam" id="PF11935">
    <property type="entry name" value="SYMPK_PTA1_N"/>
    <property type="match status" value="1"/>
</dbReference>
<dbReference type="Gene3D" id="1.25.10.10">
    <property type="entry name" value="Leucine-rich Repeat Variant"/>
    <property type="match status" value="1"/>
</dbReference>
<dbReference type="InterPro" id="IPR011989">
    <property type="entry name" value="ARM-like"/>
</dbReference>
<feature type="region of interest" description="Disordered" evidence="1">
    <location>
        <begin position="29"/>
        <end position="72"/>
    </location>
</feature>
<dbReference type="AlphaFoldDB" id="A0A5J4ZJR4"/>
<feature type="domain" description="Symplekin/Pta1 N-terminal" evidence="2">
    <location>
        <begin position="184"/>
        <end position="295"/>
    </location>
</feature>
<feature type="compositionally biased region" description="Polar residues" evidence="1">
    <location>
        <begin position="53"/>
        <end position="72"/>
    </location>
</feature>
<accession>A0A5J4ZJR4</accession>
<dbReference type="PANTHER" id="PTHR47184:SF2">
    <property type="entry name" value="SYMPLEKIN"/>
    <property type="match status" value="1"/>
</dbReference>
<gene>
    <name evidence="3" type="ORF">F0562_015280</name>
</gene>
<dbReference type="PANTHER" id="PTHR47184">
    <property type="entry name" value="PHOSPHATIDYLINOSITOL 3-AND 4-KINASE FAMILY PROTEIN-RELATED"/>
    <property type="match status" value="1"/>
</dbReference>
<dbReference type="InterPro" id="IPR016024">
    <property type="entry name" value="ARM-type_fold"/>
</dbReference>
<evidence type="ECO:0000313" key="3">
    <source>
        <dbReference type="EMBL" id="KAA8517806.1"/>
    </source>
</evidence>
<sequence>MGFNTPRSKHLLIWKDLIDRVHHHARISLKTTSSDSDPKKKKRREKRTTSRTYGQAQKRNKSSPTKNCTSSEVTKHNLRVSWSRSREFALHPMEKVAGLINSAKFAMDIPSKLEHLRHLKDELFQADPVLLSEFLRPLLDLLADGFSPVRKFIIEIAGDIGLKHMEFLPEIIPVVIAILKDVTPAVARQGITCGIDIFRCTLVKVAIQGLYSSDLDDSLESSWAWVQKFRDEVYSIAFQAVSDGRRLLALKFIEAVILLYTPDPSGLPEPPSHQALEGKSVDFNISWLRGGHPVAQCWRSIN</sequence>
<keyword evidence="4" id="KW-1185">Reference proteome</keyword>
<reference evidence="3 4" key="1">
    <citation type="submission" date="2019-09" db="EMBL/GenBank/DDBJ databases">
        <title>A chromosome-level genome assembly of the Chinese tupelo Nyssa sinensis.</title>
        <authorList>
            <person name="Yang X."/>
            <person name="Kang M."/>
            <person name="Yang Y."/>
            <person name="Xiong H."/>
            <person name="Wang M."/>
            <person name="Zhang Z."/>
            <person name="Wang Z."/>
            <person name="Wu H."/>
            <person name="Ma T."/>
            <person name="Liu J."/>
            <person name="Xi Z."/>
        </authorList>
    </citation>
    <scope>NUCLEOTIDE SEQUENCE [LARGE SCALE GENOMIC DNA]</scope>
    <source>
        <strain evidence="3">J267</strain>
        <tissue evidence="3">Leaf</tissue>
    </source>
</reference>
<dbReference type="InterPro" id="IPR032460">
    <property type="entry name" value="Symplekin/Pta1_N"/>
</dbReference>
<dbReference type="EMBL" id="CM018050">
    <property type="protein sequence ID" value="KAA8517806.1"/>
    <property type="molecule type" value="Genomic_DNA"/>
</dbReference>
<protein>
    <recommendedName>
        <fullName evidence="2">Symplekin/Pta1 N-terminal domain-containing protein</fullName>
    </recommendedName>
</protein>
<evidence type="ECO:0000256" key="1">
    <source>
        <dbReference type="SAM" id="MobiDB-lite"/>
    </source>
</evidence>
<evidence type="ECO:0000259" key="2">
    <source>
        <dbReference type="Pfam" id="PF11935"/>
    </source>
</evidence>
<organism evidence="3 4">
    <name type="scientific">Nyssa sinensis</name>
    <dbReference type="NCBI Taxonomy" id="561372"/>
    <lineage>
        <taxon>Eukaryota</taxon>
        <taxon>Viridiplantae</taxon>
        <taxon>Streptophyta</taxon>
        <taxon>Embryophyta</taxon>
        <taxon>Tracheophyta</taxon>
        <taxon>Spermatophyta</taxon>
        <taxon>Magnoliopsida</taxon>
        <taxon>eudicotyledons</taxon>
        <taxon>Gunneridae</taxon>
        <taxon>Pentapetalae</taxon>
        <taxon>asterids</taxon>
        <taxon>Cornales</taxon>
        <taxon>Nyssaceae</taxon>
        <taxon>Nyssa</taxon>
    </lineage>
</organism>
<evidence type="ECO:0000313" key="4">
    <source>
        <dbReference type="Proteomes" id="UP000325577"/>
    </source>
</evidence>
<dbReference type="Proteomes" id="UP000325577">
    <property type="component" value="Linkage Group LG7"/>
</dbReference>